<dbReference type="CDD" id="cd06170">
    <property type="entry name" value="LuxR_C_like"/>
    <property type="match status" value="1"/>
</dbReference>
<dbReference type="SUPFAM" id="SSF46894">
    <property type="entry name" value="C-terminal effector domain of the bipartite response regulators"/>
    <property type="match status" value="1"/>
</dbReference>
<keyword evidence="2" id="KW-0238">DNA-binding</keyword>
<evidence type="ECO:0000256" key="1">
    <source>
        <dbReference type="ARBA" id="ARBA00023015"/>
    </source>
</evidence>
<dbReference type="PROSITE" id="PS50043">
    <property type="entry name" value="HTH_LUXR_2"/>
    <property type="match status" value="1"/>
</dbReference>
<evidence type="ECO:0000313" key="6">
    <source>
        <dbReference type="Proteomes" id="UP000234483"/>
    </source>
</evidence>
<organism evidence="5 6">
    <name type="scientific">Caulobacter flavus</name>
    <dbReference type="NCBI Taxonomy" id="1679497"/>
    <lineage>
        <taxon>Bacteria</taxon>
        <taxon>Pseudomonadati</taxon>
        <taxon>Pseudomonadota</taxon>
        <taxon>Alphaproteobacteria</taxon>
        <taxon>Caulobacterales</taxon>
        <taxon>Caulobacteraceae</taxon>
        <taxon>Caulobacter</taxon>
    </lineage>
</organism>
<gene>
    <name evidence="5" type="ORF">CFHF_23665</name>
</gene>
<dbReference type="Gene3D" id="1.10.10.10">
    <property type="entry name" value="Winged helix-like DNA-binding domain superfamily/Winged helix DNA-binding domain"/>
    <property type="match status" value="1"/>
</dbReference>
<dbReference type="AlphaFoldDB" id="A0A2N5CLY8"/>
<sequence>MAVKSAHRRRGARHQNFTKAGVVASPSAVSTNRAHPVRASKWGKHGVARRGYDGEQLRGVRAMSGVRGALALASRASAPAGPLDVLRTDLAELARLNGFSGGFYMHIGHRRPISEIQAELPPLRQEPRQLVSTGGLDETLYRRRGYLDLDPLAARAASGFTPFAWTLEEFADDAKARPVLRSLDAWGVRSGVIAPIQDYAGGPAFVTLFRGVAKAELAEPAAAALLLAAARLHATARSAPDAQAKGLSQRELEVLRLAALGHTEQEAAATLALSRRGVQFHLARAGEKLDAPNKTAAVARAVSAGLIAL</sequence>
<proteinExistence type="predicted"/>
<accession>A0A2N5CLY8</accession>
<dbReference type="PANTHER" id="PTHR44688:SF16">
    <property type="entry name" value="DNA-BINDING TRANSCRIPTIONAL ACTIVATOR DEVR_DOSR"/>
    <property type="match status" value="1"/>
</dbReference>
<dbReference type="InterPro" id="IPR036693">
    <property type="entry name" value="TF_LuxR_autoind-bd_dom_sf"/>
</dbReference>
<dbReference type="InterPro" id="IPR036388">
    <property type="entry name" value="WH-like_DNA-bd_sf"/>
</dbReference>
<keyword evidence="3" id="KW-0804">Transcription</keyword>
<dbReference type="InterPro" id="IPR000792">
    <property type="entry name" value="Tscrpt_reg_LuxR_C"/>
</dbReference>
<dbReference type="SMART" id="SM00421">
    <property type="entry name" value="HTH_LUXR"/>
    <property type="match status" value="1"/>
</dbReference>
<comment type="caution">
    <text evidence="5">The sequence shown here is derived from an EMBL/GenBank/DDBJ whole genome shotgun (WGS) entry which is preliminary data.</text>
</comment>
<feature type="domain" description="HTH luxR-type" evidence="4">
    <location>
        <begin position="240"/>
        <end position="305"/>
    </location>
</feature>
<evidence type="ECO:0000256" key="3">
    <source>
        <dbReference type="ARBA" id="ARBA00023163"/>
    </source>
</evidence>
<dbReference type="SUPFAM" id="SSF75516">
    <property type="entry name" value="Pheromone-binding domain of LuxR-like quorum-sensing transcription factors"/>
    <property type="match status" value="1"/>
</dbReference>
<dbReference type="Pfam" id="PF03472">
    <property type="entry name" value="Autoind_bind"/>
    <property type="match status" value="1"/>
</dbReference>
<dbReference type="InterPro" id="IPR016032">
    <property type="entry name" value="Sig_transdc_resp-reg_C-effctor"/>
</dbReference>
<dbReference type="PANTHER" id="PTHR44688">
    <property type="entry name" value="DNA-BINDING TRANSCRIPTIONAL ACTIVATOR DEVR_DOSR"/>
    <property type="match status" value="1"/>
</dbReference>
<dbReference type="Gene3D" id="3.30.450.80">
    <property type="entry name" value="Transcription factor LuxR-like, autoinducer-binding domain"/>
    <property type="match status" value="1"/>
</dbReference>
<evidence type="ECO:0000313" key="5">
    <source>
        <dbReference type="EMBL" id="PLR06913.1"/>
    </source>
</evidence>
<dbReference type="InterPro" id="IPR005143">
    <property type="entry name" value="TF_LuxR_autoind-bd_dom"/>
</dbReference>
<evidence type="ECO:0000256" key="2">
    <source>
        <dbReference type="ARBA" id="ARBA00023125"/>
    </source>
</evidence>
<reference evidence="5 6" key="1">
    <citation type="submission" date="2017-12" db="EMBL/GenBank/DDBJ databases">
        <title>The genome sequence of Caulobacter flavus CGMCC1 15093.</title>
        <authorList>
            <person name="Gao J."/>
            <person name="Mao X."/>
            <person name="Sun J."/>
        </authorList>
    </citation>
    <scope>NUCLEOTIDE SEQUENCE [LARGE SCALE GENOMIC DNA]</scope>
    <source>
        <strain evidence="5 6">CGMCC1 15093</strain>
    </source>
</reference>
<dbReference type="GO" id="GO:0003677">
    <property type="term" value="F:DNA binding"/>
    <property type="evidence" value="ECO:0007669"/>
    <property type="project" value="UniProtKB-KW"/>
</dbReference>
<dbReference type="GO" id="GO:0006355">
    <property type="term" value="P:regulation of DNA-templated transcription"/>
    <property type="evidence" value="ECO:0007669"/>
    <property type="project" value="InterPro"/>
</dbReference>
<name>A0A2N5CLY8_9CAUL</name>
<dbReference type="Pfam" id="PF00196">
    <property type="entry name" value="GerE"/>
    <property type="match status" value="1"/>
</dbReference>
<keyword evidence="1" id="KW-0805">Transcription regulation</keyword>
<dbReference type="EMBL" id="PJRQ01000048">
    <property type="protein sequence ID" value="PLR06913.1"/>
    <property type="molecule type" value="Genomic_DNA"/>
</dbReference>
<protein>
    <recommendedName>
        <fullName evidence="4">HTH luxR-type domain-containing protein</fullName>
    </recommendedName>
</protein>
<evidence type="ECO:0000259" key="4">
    <source>
        <dbReference type="PROSITE" id="PS50043"/>
    </source>
</evidence>
<dbReference type="PRINTS" id="PR00038">
    <property type="entry name" value="HTHLUXR"/>
</dbReference>
<dbReference type="Proteomes" id="UP000234483">
    <property type="component" value="Unassembled WGS sequence"/>
</dbReference>